<keyword evidence="6" id="KW-0347">Helicase</keyword>
<evidence type="ECO:0000259" key="10">
    <source>
        <dbReference type="PROSITE" id="PS51643"/>
    </source>
</evidence>
<dbReference type="InterPro" id="IPR038257">
    <property type="entry name" value="CRISPR-assoc_Cas3_HD_sf"/>
</dbReference>
<feature type="region of interest" description="Disordered" evidence="9">
    <location>
        <begin position="957"/>
        <end position="983"/>
    </location>
</feature>
<dbReference type="GO" id="GO:0016787">
    <property type="term" value="F:hydrolase activity"/>
    <property type="evidence" value="ECO:0007669"/>
    <property type="project" value="UniProtKB-KW"/>
</dbReference>
<evidence type="ECO:0000256" key="7">
    <source>
        <dbReference type="ARBA" id="ARBA00022840"/>
    </source>
</evidence>
<feature type="compositionally biased region" description="Basic and acidic residues" evidence="9">
    <location>
        <begin position="514"/>
        <end position="526"/>
    </location>
</feature>
<dbReference type="Pfam" id="PF21384">
    <property type="entry name" value="Cas3_I-F_Cas2"/>
    <property type="match status" value="1"/>
</dbReference>
<dbReference type="AlphaFoldDB" id="A0A2X1UV08"/>
<keyword evidence="5" id="KW-0378">Hydrolase</keyword>
<comment type="similarity">
    <text evidence="1">In the N-terminal section; belongs to the CRISPR-associated nuclease Cas3-HD family.</text>
</comment>
<evidence type="ECO:0000256" key="5">
    <source>
        <dbReference type="ARBA" id="ARBA00022801"/>
    </source>
</evidence>
<dbReference type="EMBL" id="UATH01000001">
    <property type="protein sequence ID" value="SPY08231.1"/>
    <property type="molecule type" value="Genomic_DNA"/>
</dbReference>
<evidence type="ECO:0000256" key="4">
    <source>
        <dbReference type="ARBA" id="ARBA00022741"/>
    </source>
</evidence>
<reference evidence="11 12" key="1">
    <citation type="submission" date="2018-06" db="EMBL/GenBank/DDBJ databases">
        <authorList>
            <consortium name="Pathogen Informatics"/>
            <person name="Doyle S."/>
        </authorList>
    </citation>
    <scope>NUCLEOTIDE SEQUENCE [LARGE SCALE GENOMIC DNA]</scope>
    <source>
        <strain evidence="11 12">NCTC11009</strain>
    </source>
</reference>
<proteinExistence type="inferred from homology"/>
<organism evidence="11 12">
    <name type="scientific">Oligella urethralis</name>
    <dbReference type="NCBI Taxonomy" id="90245"/>
    <lineage>
        <taxon>Bacteria</taxon>
        <taxon>Pseudomonadati</taxon>
        <taxon>Pseudomonadota</taxon>
        <taxon>Betaproteobacteria</taxon>
        <taxon>Burkholderiales</taxon>
        <taxon>Alcaligenaceae</taxon>
        <taxon>Oligella</taxon>
    </lineage>
</organism>
<dbReference type="SUPFAM" id="SSF52540">
    <property type="entry name" value="P-loop containing nucleoside triphosphate hydrolases"/>
    <property type="match status" value="1"/>
</dbReference>
<evidence type="ECO:0000256" key="6">
    <source>
        <dbReference type="ARBA" id="ARBA00022806"/>
    </source>
</evidence>
<accession>A0A2X1UV08</accession>
<name>A0A2X1UV08_9BURK</name>
<gene>
    <name evidence="11" type="ORF">NCTC11009_01455</name>
</gene>
<dbReference type="GO" id="GO:0051607">
    <property type="term" value="P:defense response to virus"/>
    <property type="evidence" value="ECO:0007669"/>
    <property type="project" value="UniProtKB-KW"/>
</dbReference>
<protein>
    <submittedName>
        <fullName evidence="11">CRISPR-associated helicase Cas3, subtype I-F/YPEST</fullName>
    </submittedName>
</protein>
<evidence type="ECO:0000256" key="8">
    <source>
        <dbReference type="ARBA" id="ARBA00023118"/>
    </source>
</evidence>
<evidence type="ECO:0000313" key="11">
    <source>
        <dbReference type="EMBL" id="SPY08231.1"/>
    </source>
</evidence>
<dbReference type="Proteomes" id="UP000250242">
    <property type="component" value="Unassembled WGS sequence"/>
</dbReference>
<comment type="similarity">
    <text evidence="2">In the central section; belongs to the CRISPR-associated helicase Cas3 family.</text>
</comment>
<dbReference type="Gene3D" id="1.10.3210.30">
    <property type="match status" value="1"/>
</dbReference>
<sequence>MNILIISQCNKNALKETRRIVDQFAERTGDRSWQTQITAEGLQTLKRMLRQTARKNTAVACFWMRSRKQTELIWVVGDRSQFNDDGRTPTNRTERNILRAKSENQWNYLASIQIVSVLGALLHDLGKATVGFDHKLRSRVRRSDPYRHEWISLCLFKKMIEGCQTNAEFLTRLMEWDKYTQTHKEWYHDIIVDEEHLRNDSDTFGFESMPPLAQWISWLIVSHHRMPFYQENITPLHFDVNKFYETLSPVDFWVKSSRTIEEAPECVNTFLRLKKDPTLSKLWLRDLKRWSRKALENGYLMSLTKPNDLWNPLHLHLSRLCLMFGDHNYSSLASDSPRRVLDPERLSHYEEIIQCDKKDKEEIWANLDKDNILGKQFLDEHLVGVASMTAHFSRYLPLIKSELNALKNNSTLRKRSTNPRFNWQDRASDLVKSFSESSEERGFFGISMGSTGTGKTLGNAKIMTALSGDIGRSRLTFALGLRVLTSQTGEALRSHFDLDDESLATLVGGPVFPKPEDDNRETDKLDNGALSGSESAEHDLFFDDGEFIDTLDEGALDSELFGTVIRDHKTKQLLMTPWISCTIDHLMQVCEQQRGGRYMAPLLRILSSDVILDEPDDFGQGDLPALSRLVYWSGLLGSRVLLSSATITKDMAVGLHKAYEDGRKIWNSFLGLPNQPTICAWFDEFNNHIACYNNAELADYHEKFCKKRINKLRELPIRRKADWLHVDSKDELSAKLLEGALKLHSLNNQKTISSVAGEVSVSVGLIRFANINPMIKVLTDFLNETAPHDTLIHLVPYHSQQIQLLRANLEAKLDRILNRKKPEELFLHPEIQGVIENIHNQDIKHHIFIVFGTAVTEVGRDHDYDWAIIEPSSMRSIIQLAGRVWRHRPDKVATDENILILNQNIRALESNDIAYTKPGYESSDFKLNEHKLDRIVAQNEISNITSIARLLRGKAKITPPGATTNSTSKIARKQSRRLSQQTTSHELNNVSNALADLEHQVMKAILNDENHAVSIYRQENNAAPFTAYHSKKYPFRQARGIQESYVALNIDGDLCFKTYANALSNPDHPDGSVRHLITQDRFDHAEQNTNMKRWLEQDFTEALELVASQSGLSISQASLRYANLNLTKYGKGQQVWKYHPWVGAWDSK</sequence>
<dbReference type="InterPro" id="IPR013395">
    <property type="entry name" value="CRISPR-assoc_Cas3_yers"/>
</dbReference>
<dbReference type="InterPro" id="IPR006483">
    <property type="entry name" value="CRISPR-assoc_Cas3_HD"/>
</dbReference>
<dbReference type="PROSITE" id="PS51643">
    <property type="entry name" value="HD_CAS3"/>
    <property type="match status" value="1"/>
</dbReference>
<evidence type="ECO:0000313" key="12">
    <source>
        <dbReference type="Proteomes" id="UP000250242"/>
    </source>
</evidence>
<dbReference type="GO" id="GO:0004386">
    <property type="term" value="F:helicase activity"/>
    <property type="evidence" value="ECO:0007669"/>
    <property type="project" value="UniProtKB-KW"/>
</dbReference>
<dbReference type="NCBIfam" id="TIGR02562">
    <property type="entry name" value="cas3_yersinia"/>
    <property type="match status" value="1"/>
</dbReference>
<dbReference type="Pfam" id="PF22590">
    <property type="entry name" value="Cas3-like_C_2"/>
    <property type="match status" value="1"/>
</dbReference>
<dbReference type="InterPro" id="IPR027417">
    <property type="entry name" value="P-loop_NTPase"/>
</dbReference>
<evidence type="ECO:0000256" key="3">
    <source>
        <dbReference type="ARBA" id="ARBA00022723"/>
    </source>
</evidence>
<evidence type="ECO:0000256" key="1">
    <source>
        <dbReference type="ARBA" id="ARBA00006847"/>
    </source>
</evidence>
<keyword evidence="4" id="KW-0547">Nucleotide-binding</keyword>
<dbReference type="InterPro" id="IPR048823">
    <property type="entry name" value="Cas3_I-F_Cas2"/>
</dbReference>
<evidence type="ECO:0000256" key="2">
    <source>
        <dbReference type="ARBA" id="ARBA00009046"/>
    </source>
</evidence>
<evidence type="ECO:0000256" key="9">
    <source>
        <dbReference type="SAM" id="MobiDB-lite"/>
    </source>
</evidence>
<dbReference type="GO" id="GO:0005524">
    <property type="term" value="F:ATP binding"/>
    <property type="evidence" value="ECO:0007669"/>
    <property type="project" value="UniProtKB-KW"/>
</dbReference>
<feature type="region of interest" description="Disordered" evidence="9">
    <location>
        <begin position="509"/>
        <end position="532"/>
    </location>
</feature>
<feature type="domain" description="HD Cas3-type" evidence="10">
    <location>
        <begin position="102"/>
        <end position="328"/>
    </location>
</feature>
<dbReference type="GO" id="GO:0046872">
    <property type="term" value="F:metal ion binding"/>
    <property type="evidence" value="ECO:0007669"/>
    <property type="project" value="UniProtKB-KW"/>
</dbReference>
<keyword evidence="8" id="KW-0051">Antiviral defense</keyword>
<dbReference type="RefSeq" id="WP_113062606.1">
    <property type="nucleotide sequence ID" value="NZ_UATH01000001.1"/>
</dbReference>
<keyword evidence="7" id="KW-0067">ATP-binding</keyword>
<dbReference type="InterPro" id="IPR054712">
    <property type="entry name" value="Cas3-like_dom"/>
</dbReference>
<keyword evidence="3" id="KW-0479">Metal-binding</keyword>